<name>A0A511ZGT4_9BACI</name>
<dbReference type="SUPFAM" id="SSF55729">
    <property type="entry name" value="Acyl-CoA N-acyltransferases (Nat)"/>
    <property type="match status" value="1"/>
</dbReference>
<dbReference type="InterPro" id="IPR016181">
    <property type="entry name" value="Acyl_CoA_acyltransferase"/>
</dbReference>
<dbReference type="PROSITE" id="PS51186">
    <property type="entry name" value="GNAT"/>
    <property type="match status" value="1"/>
</dbReference>
<gene>
    <name evidence="2" type="primary">yjbC_1</name>
    <name evidence="2" type="ORF">OSO01_13990</name>
</gene>
<organism evidence="2 3">
    <name type="scientific">Oceanobacillus sojae</name>
    <dbReference type="NCBI Taxonomy" id="582851"/>
    <lineage>
        <taxon>Bacteria</taxon>
        <taxon>Bacillati</taxon>
        <taxon>Bacillota</taxon>
        <taxon>Bacilli</taxon>
        <taxon>Bacillales</taxon>
        <taxon>Bacillaceae</taxon>
        <taxon>Oceanobacillus</taxon>
    </lineage>
</organism>
<dbReference type="EMBL" id="BJYM01000005">
    <property type="protein sequence ID" value="GEN86660.1"/>
    <property type="molecule type" value="Genomic_DNA"/>
</dbReference>
<accession>A0A511ZGT4</accession>
<keyword evidence="3" id="KW-1185">Reference proteome</keyword>
<keyword evidence="2" id="KW-0808">Transferase</keyword>
<evidence type="ECO:0000313" key="3">
    <source>
        <dbReference type="Proteomes" id="UP000321558"/>
    </source>
</evidence>
<reference evidence="2 3" key="1">
    <citation type="submission" date="2019-07" db="EMBL/GenBank/DDBJ databases">
        <title>Whole genome shotgun sequence of Oceanobacillus sojae NBRC 105379.</title>
        <authorList>
            <person name="Hosoyama A."/>
            <person name="Uohara A."/>
            <person name="Ohji S."/>
            <person name="Ichikawa N."/>
        </authorList>
    </citation>
    <scope>NUCLEOTIDE SEQUENCE [LARGE SCALE GENOMIC DNA]</scope>
    <source>
        <strain evidence="2 3">NBRC 105379</strain>
    </source>
</reference>
<dbReference type="RefSeq" id="WP_147209702.1">
    <property type="nucleotide sequence ID" value="NZ_BJYM01000005.1"/>
</dbReference>
<protein>
    <submittedName>
        <fullName evidence="2">Putative acetyltransferase YjbC</fullName>
    </submittedName>
</protein>
<evidence type="ECO:0000259" key="1">
    <source>
        <dbReference type="PROSITE" id="PS51186"/>
    </source>
</evidence>
<dbReference type="GO" id="GO:0016747">
    <property type="term" value="F:acyltransferase activity, transferring groups other than amino-acyl groups"/>
    <property type="evidence" value="ECO:0007669"/>
    <property type="project" value="InterPro"/>
</dbReference>
<dbReference type="STRING" id="582851.GCA_900162665_03121"/>
<dbReference type="Proteomes" id="UP000321558">
    <property type="component" value="Unassembled WGS sequence"/>
</dbReference>
<dbReference type="Gene3D" id="3.40.630.30">
    <property type="match status" value="1"/>
</dbReference>
<evidence type="ECO:0000313" key="2">
    <source>
        <dbReference type="EMBL" id="GEN86660.1"/>
    </source>
</evidence>
<sequence length="180" mass="21773">MDWFQRLNEYFPVEEMKAKEQIEALLKEKPNNYYKDESDLHIMMYAEYEQFVFVDFLWVSEKARGKGIGKKLIQQLKDKQKTIILEVEPVDENNEDTEKRLRFYFREGFRISEAISYQFQALVSHSETELDIMYWDAQEKTDEQLLDYMVTIYEEIHSYNQKKIYGYEPKPTSEVLKIEA</sequence>
<proteinExistence type="predicted"/>
<dbReference type="OrthoDB" id="2425381at2"/>
<feature type="domain" description="N-acetyltransferase" evidence="1">
    <location>
        <begin position="1"/>
        <end position="141"/>
    </location>
</feature>
<dbReference type="AlphaFoldDB" id="A0A511ZGT4"/>
<dbReference type="CDD" id="cd04301">
    <property type="entry name" value="NAT_SF"/>
    <property type="match status" value="1"/>
</dbReference>
<comment type="caution">
    <text evidence="2">The sequence shown here is derived from an EMBL/GenBank/DDBJ whole genome shotgun (WGS) entry which is preliminary data.</text>
</comment>
<dbReference type="Pfam" id="PF13508">
    <property type="entry name" value="Acetyltransf_7"/>
    <property type="match status" value="1"/>
</dbReference>
<dbReference type="InterPro" id="IPR000182">
    <property type="entry name" value="GNAT_dom"/>
</dbReference>